<feature type="compositionally biased region" description="Low complexity" evidence="3">
    <location>
        <begin position="247"/>
        <end position="305"/>
    </location>
</feature>
<evidence type="ECO:0000313" key="6">
    <source>
        <dbReference type="EMBL" id="PCR99608.1"/>
    </source>
</evidence>
<name>A0A2A5RK61_9LACT</name>
<evidence type="ECO:0000259" key="5">
    <source>
        <dbReference type="PROSITE" id="PS50911"/>
    </source>
</evidence>
<dbReference type="STRING" id="1291764.GCA_001311235_02283"/>
<dbReference type="InterPro" id="IPR007921">
    <property type="entry name" value="CHAP_dom"/>
</dbReference>
<dbReference type="OrthoDB" id="2409959at2"/>
<keyword evidence="1 4" id="KW-0732">Signal</keyword>
<dbReference type="Gene3D" id="6.10.250.3150">
    <property type="match status" value="1"/>
</dbReference>
<dbReference type="SUPFAM" id="SSF54001">
    <property type="entry name" value="Cysteine proteinases"/>
    <property type="match status" value="1"/>
</dbReference>
<feature type="region of interest" description="Disordered" evidence="3">
    <location>
        <begin position="247"/>
        <end position="314"/>
    </location>
</feature>
<dbReference type="Pfam" id="PF05257">
    <property type="entry name" value="CHAP"/>
    <property type="match status" value="1"/>
</dbReference>
<dbReference type="Proteomes" id="UP000218181">
    <property type="component" value="Unassembled WGS sequence"/>
</dbReference>
<evidence type="ECO:0000256" key="1">
    <source>
        <dbReference type="ARBA" id="ARBA00022729"/>
    </source>
</evidence>
<evidence type="ECO:0000256" key="3">
    <source>
        <dbReference type="SAM" id="MobiDB-lite"/>
    </source>
</evidence>
<keyword evidence="2" id="KW-0175">Coiled coil</keyword>
<keyword evidence="7" id="KW-1185">Reference proteome</keyword>
<dbReference type="InterPro" id="IPR038765">
    <property type="entry name" value="Papain-like_cys_pep_sf"/>
</dbReference>
<proteinExistence type="predicted"/>
<dbReference type="InterPro" id="IPR057309">
    <property type="entry name" value="PcsB_CC"/>
</dbReference>
<gene>
    <name evidence="6" type="ORF">RT41_GL001721</name>
</gene>
<comment type="caution">
    <text evidence="6">The sequence shown here is derived from an EMBL/GenBank/DDBJ whole genome shotgun (WGS) entry which is preliminary data.</text>
</comment>
<dbReference type="RefSeq" id="WP_096818300.1">
    <property type="nucleotide sequence ID" value="NZ_JXJU01000007.1"/>
</dbReference>
<feature type="signal peptide" evidence="4">
    <location>
        <begin position="1"/>
        <end position="19"/>
    </location>
</feature>
<dbReference type="Gene3D" id="3.90.1720.10">
    <property type="entry name" value="endopeptidase domain like (from Nostoc punctiforme)"/>
    <property type="match status" value="1"/>
</dbReference>
<organism evidence="6 7">
    <name type="scientific">Lactococcus fujiensis JCM 16395</name>
    <dbReference type="NCBI Taxonomy" id="1291764"/>
    <lineage>
        <taxon>Bacteria</taxon>
        <taxon>Bacillati</taxon>
        <taxon>Bacillota</taxon>
        <taxon>Bacilli</taxon>
        <taxon>Lactobacillales</taxon>
        <taxon>Streptococcaceae</taxon>
        <taxon>Lactococcus</taxon>
    </lineage>
</organism>
<sequence length="446" mass="45956">MKKRIISTLLLSTVLLSTAASLTTVSADTTDSKIAQQDKTISSAQSAKADAQSKMSSLQSSVDSLKSKQAKAQAQLDETVKQAEQLSKQIASLRESIKERSVAIEAQARSAQVNSSATNSITTVLDSKSLTDAIQKVVAMATVSGASQQMLQQQQDEEKSLQSKLVEMQKNVGMYDKLNNDLAAQAKELSDQQAQLKVATINYQLTITTAEGKKSALLAEKATAEAAAKKAAEAQAAYQAQQKTAQAQSTTVNSNSSSSNSGSSSNSNSGSSSSSNSGNSNSGSSSNNGGSSSSNNGGSSSSNNGGSTGSTGGGSTNTGNGYVSFMGGTASSNNYAYQNCTWYVWNYFRDVYKTYLPSSLGNGADWAYSLPGTSKHAGAIVSFPGGTYIQFVGGGGFTTASPYGHVAVVTAVYSDGSYQIYSGSTAGVDSYHVSASTPATFVSGGK</sequence>
<feature type="domain" description="Peptidase C51" evidence="5">
    <location>
        <begin position="315"/>
        <end position="446"/>
    </location>
</feature>
<evidence type="ECO:0000256" key="4">
    <source>
        <dbReference type="SAM" id="SignalP"/>
    </source>
</evidence>
<evidence type="ECO:0000313" key="7">
    <source>
        <dbReference type="Proteomes" id="UP000218181"/>
    </source>
</evidence>
<feature type="coiled-coil region" evidence="2">
    <location>
        <begin position="48"/>
        <end position="96"/>
    </location>
</feature>
<accession>A0A2A5RK61</accession>
<dbReference type="Pfam" id="PF24568">
    <property type="entry name" value="CC_PcsB"/>
    <property type="match status" value="1"/>
</dbReference>
<reference evidence="6 7" key="1">
    <citation type="submission" date="2014-12" db="EMBL/GenBank/DDBJ databases">
        <title>Draft genome sequences of 10 type strains of Lactococcus.</title>
        <authorList>
            <person name="Sun Z."/>
            <person name="Zhong Z."/>
            <person name="Liu W."/>
            <person name="Zhang W."/>
            <person name="Zhang H."/>
        </authorList>
    </citation>
    <scope>NUCLEOTIDE SEQUENCE [LARGE SCALE GENOMIC DNA]</scope>
    <source>
        <strain evidence="6 7">JCM 16395</strain>
    </source>
</reference>
<feature type="coiled-coil region" evidence="2">
    <location>
        <begin position="151"/>
        <end position="199"/>
    </location>
</feature>
<dbReference type="PROSITE" id="PS50911">
    <property type="entry name" value="CHAP"/>
    <property type="match status" value="1"/>
</dbReference>
<dbReference type="AlphaFoldDB" id="A0A2A5RK61"/>
<evidence type="ECO:0000256" key="2">
    <source>
        <dbReference type="SAM" id="Coils"/>
    </source>
</evidence>
<feature type="chain" id="PRO_5038925301" description="Peptidase C51 domain-containing protein" evidence="4">
    <location>
        <begin position="20"/>
        <end position="446"/>
    </location>
</feature>
<dbReference type="EMBL" id="JXJU01000007">
    <property type="protein sequence ID" value="PCR99608.1"/>
    <property type="molecule type" value="Genomic_DNA"/>
</dbReference>
<protein>
    <recommendedName>
        <fullName evidence="5">Peptidase C51 domain-containing protein</fullName>
    </recommendedName>
</protein>